<sequence>MHDHFNGVRSLWDLLLRRVELSPDAPMLVEPDGCVWSFAQAARQVERIAAGLYARGVAPGTQVTWQLPSHAQTVFLSFALARLGAIQNPVIHLYGKKEVLAILKQNRSAFHMVPVCRPGERDYPALAASICAELPSPPQLIAFDDSLASDDVGHLPPPAAADEVPRWIYYTSGTTSDPKGACHTDATLIASGRALAKALNVGPGDVGSITFPYAHVGGSMYAIMLIVSGMSALVLSKFVADEAIALFRRFGVTASGGSTAHYQAFLVEQRKHPQSPIAPTLKLLSGGGAPKPPELYFQAKTEMRCTIAHSYGMTEVPMIAGGSPLHEDEQLAHSDGMPVEDMDIRIVHADGRRAALGESGEIRVKGPTVCKGYANAALNADAFDADGYFRTGDIGMLRPDGHLAITGRLKDVIIRKGENVSAREVEDILFLHPKVAAVAVIGVPDAERGERVCAVVELKDAGAPLAFDEMVGFFEASGAMRQKIPEQLEIVDSLPRNETFNKILKFKLRERFAASVLQSGGETV</sequence>
<dbReference type="Pfam" id="PF00501">
    <property type="entry name" value="AMP-binding"/>
    <property type="match status" value="1"/>
</dbReference>
<feature type="domain" description="AMP-dependent synthetase/ligase" evidence="3">
    <location>
        <begin position="17"/>
        <end position="373"/>
    </location>
</feature>
<feature type="domain" description="AMP-binding enzyme C-terminal" evidence="4">
    <location>
        <begin position="424"/>
        <end position="499"/>
    </location>
</feature>
<dbReference type="AlphaFoldDB" id="A0A3A3FE96"/>
<name>A0A3A3FE96_9BURK</name>
<reference evidence="6" key="1">
    <citation type="submission" date="2018-09" db="EMBL/GenBank/DDBJ databases">
        <authorList>
            <person name="Zhu H."/>
        </authorList>
    </citation>
    <scope>NUCLEOTIDE SEQUENCE [LARGE SCALE GENOMIC DNA]</scope>
    <source>
        <strain evidence="6">K1R23-30</strain>
    </source>
</reference>
<comment type="similarity">
    <text evidence="1">Belongs to the ATP-dependent AMP-binding enzyme family.</text>
</comment>
<dbReference type="Gene3D" id="3.40.50.12780">
    <property type="entry name" value="N-terminal domain of ligase-like"/>
    <property type="match status" value="1"/>
</dbReference>
<accession>A0A3A3FE96</accession>
<evidence type="ECO:0000313" key="6">
    <source>
        <dbReference type="Proteomes" id="UP000265955"/>
    </source>
</evidence>
<dbReference type="InterPro" id="IPR025110">
    <property type="entry name" value="AMP-bd_C"/>
</dbReference>
<dbReference type="GO" id="GO:0006631">
    <property type="term" value="P:fatty acid metabolic process"/>
    <property type="evidence" value="ECO:0007669"/>
    <property type="project" value="TreeGrafter"/>
</dbReference>
<dbReference type="SUPFAM" id="SSF56801">
    <property type="entry name" value="Acetyl-CoA synthetase-like"/>
    <property type="match status" value="1"/>
</dbReference>
<dbReference type="GO" id="GO:0031956">
    <property type="term" value="F:medium-chain fatty acid-CoA ligase activity"/>
    <property type="evidence" value="ECO:0007669"/>
    <property type="project" value="TreeGrafter"/>
</dbReference>
<dbReference type="RefSeq" id="WP_119771574.1">
    <property type="nucleotide sequence ID" value="NZ_QYUO01000003.1"/>
</dbReference>
<dbReference type="Pfam" id="PF13193">
    <property type="entry name" value="AMP-binding_C"/>
    <property type="match status" value="1"/>
</dbReference>
<dbReference type="Proteomes" id="UP000265955">
    <property type="component" value="Unassembled WGS sequence"/>
</dbReference>
<dbReference type="PANTHER" id="PTHR43201:SF5">
    <property type="entry name" value="MEDIUM-CHAIN ACYL-COA LIGASE ACSF2, MITOCHONDRIAL"/>
    <property type="match status" value="1"/>
</dbReference>
<keyword evidence="2 5" id="KW-0436">Ligase</keyword>
<dbReference type="InterPro" id="IPR045851">
    <property type="entry name" value="AMP-bd_C_sf"/>
</dbReference>
<dbReference type="InterPro" id="IPR000873">
    <property type="entry name" value="AMP-dep_synth/lig_dom"/>
</dbReference>
<comment type="caution">
    <text evidence="5">The sequence shown here is derived from an EMBL/GenBank/DDBJ whole genome shotgun (WGS) entry which is preliminary data.</text>
</comment>
<dbReference type="InterPro" id="IPR020845">
    <property type="entry name" value="AMP-binding_CS"/>
</dbReference>
<dbReference type="InterPro" id="IPR042099">
    <property type="entry name" value="ANL_N_sf"/>
</dbReference>
<dbReference type="Gene3D" id="3.30.300.30">
    <property type="match status" value="1"/>
</dbReference>
<evidence type="ECO:0000256" key="2">
    <source>
        <dbReference type="ARBA" id="ARBA00022598"/>
    </source>
</evidence>
<dbReference type="PANTHER" id="PTHR43201">
    <property type="entry name" value="ACYL-COA SYNTHETASE"/>
    <property type="match status" value="1"/>
</dbReference>
<dbReference type="OrthoDB" id="9766486at2"/>
<evidence type="ECO:0000313" key="5">
    <source>
        <dbReference type="EMBL" id="RJF91676.1"/>
    </source>
</evidence>
<keyword evidence="6" id="KW-1185">Reference proteome</keyword>
<evidence type="ECO:0000256" key="1">
    <source>
        <dbReference type="ARBA" id="ARBA00006432"/>
    </source>
</evidence>
<protein>
    <submittedName>
        <fullName evidence="5">Cyclohexanecarboxylate-CoA ligase</fullName>
    </submittedName>
</protein>
<dbReference type="PROSITE" id="PS00455">
    <property type="entry name" value="AMP_BINDING"/>
    <property type="match status" value="1"/>
</dbReference>
<evidence type="ECO:0000259" key="3">
    <source>
        <dbReference type="Pfam" id="PF00501"/>
    </source>
</evidence>
<proteinExistence type="inferred from homology"/>
<organism evidence="5 6">
    <name type="scientific">Noviherbaspirillum saxi</name>
    <dbReference type="NCBI Taxonomy" id="2320863"/>
    <lineage>
        <taxon>Bacteria</taxon>
        <taxon>Pseudomonadati</taxon>
        <taxon>Pseudomonadota</taxon>
        <taxon>Betaproteobacteria</taxon>
        <taxon>Burkholderiales</taxon>
        <taxon>Oxalobacteraceae</taxon>
        <taxon>Noviherbaspirillum</taxon>
    </lineage>
</organism>
<evidence type="ECO:0000259" key="4">
    <source>
        <dbReference type="Pfam" id="PF13193"/>
    </source>
</evidence>
<gene>
    <name evidence="5" type="ORF">D3871_23555</name>
</gene>
<dbReference type="EMBL" id="QYUO01000003">
    <property type="protein sequence ID" value="RJF91676.1"/>
    <property type="molecule type" value="Genomic_DNA"/>
</dbReference>